<accession>A0A1B6FUR9</accession>
<organism evidence="1">
    <name type="scientific">Cuerna arida</name>
    <dbReference type="NCBI Taxonomy" id="1464854"/>
    <lineage>
        <taxon>Eukaryota</taxon>
        <taxon>Metazoa</taxon>
        <taxon>Ecdysozoa</taxon>
        <taxon>Arthropoda</taxon>
        <taxon>Hexapoda</taxon>
        <taxon>Insecta</taxon>
        <taxon>Pterygota</taxon>
        <taxon>Neoptera</taxon>
        <taxon>Paraneoptera</taxon>
        <taxon>Hemiptera</taxon>
        <taxon>Auchenorrhyncha</taxon>
        <taxon>Membracoidea</taxon>
        <taxon>Cicadellidae</taxon>
        <taxon>Cicadellinae</taxon>
        <taxon>Proconiini</taxon>
        <taxon>Cuerna</taxon>
    </lineage>
</organism>
<proteinExistence type="predicted"/>
<dbReference type="EMBL" id="GECZ01015844">
    <property type="protein sequence ID" value="JAS53925.1"/>
    <property type="molecule type" value="Transcribed_RNA"/>
</dbReference>
<sequence>KMVLSVINKSGNWKIRTDFGNLHFEFLPEVAVSSLCPDLTALSTTLKSVIIVELTVPWDINIPSQHEHKQNKYASLCSSAWQSGYKCHFYAIEVGAHGLPAKSVHTLLKDLGLERSAVNDFLKRVSKTALESSYRLWLRRSEAWSPGGGSAGLVKTF</sequence>
<name>A0A1B6FUR9_9HEMI</name>
<gene>
    <name evidence="1" type="ORF">g.11939</name>
</gene>
<evidence type="ECO:0000313" key="1">
    <source>
        <dbReference type="EMBL" id="JAS53925.1"/>
    </source>
</evidence>
<dbReference type="AlphaFoldDB" id="A0A1B6FUR9"/>
<protein>
    <submittedName>
        <fullName evidence="1">Uncharacterized protein</fullName>
    </submittedName>
</protein>
<feature type="non-terminal residue" evidence="1">
    <location>
        <position position="1"/>
    </location>
</feature>
<reference evidence="1" key="1">
    <citation type="submission" date="2015-11" db="EMBL/GenBank/DDBJ databases">
        <title>De novo transcriptome assembly of four potential Pierce s Disease insect vectors from Arizona vineyards.</title>
        <authorList>
            <person name="Tassone E.E."/>
        </authorList>
    </citation>
    <scope>NUCLEOTIDE SEQUENCE</scope>
</reference>